<feature type="domain" description="Class II aldolase/adducin N-terminal" evidence="2">
    <location>
        <begin position="13"/>
        <end position="191"/>
    </location>
</feature>
<dbReference type="InterPro" id="IPR036409">
    <property type="entry name" value="Aldolase_II/adducin_N_sf"/>
</dbReference>
<evidence type="ECO:0000256" key="1">
    <source>
        <dbReference type="ARBA" id="ARBA00037961"/>
    </source>
</evidence>
<protein>
    <submittedName>
        <fullName evidence="3">Class II aldolase</fullName>
    </submittedName>
</protein>
<proteinExistence type="inferred from homology"/>
<dbReference type="InterPro" id="IPR001303">
    <property type="entry name" value="Aldolase_II/adducin_N"/>
</dbReference>
<dbReference type="Pfam" id="PF00596">
    <property type="entry name" value="Aldolase_II"/>
    <property type="match status" value="1"/>
</dbReference>
<dbReference type="PANTHER" id="PTHR10672:SF3">
    <property type="entry name" value="PROTEIN HU-LI TAI SHAO"/>
    <property type="match status" value="1"/>
</dbReference>
<dbReference type="Gene3D" id="3.40.225.10">
    <property type="entry name" value="Class II aldolase/adducin N-terminal domain"/>
    <property type="match status" value="1"/>
</dbReference>
<evidence type="ECO:0000259" key="2">
    <source>
        <dbReference type="SMART" id="SM01007"/>
    </source>
</evidence>
<dbReference type="EMBL" id="BMLK01000036">
    <property type="protein sequence ID" value="GGN61351.1"/>
    <property type="molecule type" value="Genomic_DNA"/>
</dbReference>
<accession>A0ABQ2K0Q2</accession>
<reference evidence="4" key="1">
    <citation type="journal article" date="2019" name="Int. J. Syst. Evol. Microbiol.">
        <title>The Global Catalogue of Microorganisms (GCM) 10K type strain sequencing project: providing services to taxonomists for standard genome sequencing and annotation.</title>
        <authorList>
            <consortium name="The Broad Institute Genomics Platform"/>
            <consortium name="The Broad Institute Genome Sequencing Center for Infectious Disease"/>
            <person name="Wu L."/>
            <person name="Ma J."/>
        </authorList>
    </citation>
    <scope>NUCLEOTIDE SEQUENCE [LARGE SCALE GENOMIC DNA]</scope>
    <source>
        <strain evidence="4">CGMCC 1.6784</strain>
    </source>
</reference>
<comment type="similarity">
    <text evidence="1">Belongs to the aldolase class II family.</text>
</comment>
<dbReference type="SMART" id="SM01007">
    <property type="entry name" value="Aldolase_II"/>
    <property type="match status" value="1"/>
</dbReference>
<evidence type="ECO:0000313" key="4">
    <source>
        <dbReference type="Proteomes" id="UP000605099"/>
    </source>
</evidence>
<dbReference type="SUPFAM" id="SSF53639">
    <property type="entry name" value="AraD/HMP-PK domain-like"/>
    <property type="match status" value="1"/>
</dbReference>
<dbReference type="NCBIfam" id="NF005451">
    <property type="entry name" value="PRK07044.1"/>
    <property type="match status" value="1"/>
</dbReference>
<sequence length="260" mass="28681">MVMTGYSEGELRRDLAAAYRLVALFGWDDHVATHLSARLPDNTFLLNPFGQMFDEVTASSLIRVDFNGNVVSPRGGALNIAGYTVHSGVLGSRPDVNCAIHLHTHDGVGVSAQKQGLLPLNQTAMLIHGDLAYHDFSGVVSRDDEREQLGRDLGEKNLMILRNHGTLAVGSTIADAFYRIYTLEWCCTTQIRALAGGAELNLPNQEAVARVGAAMNWSSPDRFSQRAFWPAMLRKAQRLCPGFDDLQEFDDERDHRTLAL</sequence>
<evidence type="ECO:0000313" key="3">
    <source>
        <dbReference type="EMBL" id="GGN61351.1"/>
    </source>
</evidence>
<name>A0ABQ2K0Q2_9SPHN</name>
<dbReference type="InterPro" id="IPR051017">
    <property type="entry name" value="Aldolase-II_Adducin_sf"/>
</dbReference>
<dbReference type="PANTHER" id="PTHR10672">
    <property type="entry name" value="ADDUCIN"/>
    <property type="match status" value="1"/>
</dbReference>
<gene>
    <name evidence="3" type="ORF">GCM10011349_43860</name>
</gene>
<organism evidence="3 4">
    <name type="scientific">Novosphingobium indicum</name>
    <dbReference type="NCBI Taxonomy" id="462949"/>
    <lineage>
        <taxon>Bacteria</taxon>
        <taxon>Pseudomonadati</taxon>
        <taxon>Pseudomonadota</taxon>
        <taxon>Alphaproteobacteria</taxon>
        <taxon>Sphingomonadales</taxon>
        <taxon>Sphingomonadaceae</taxon>
        <taxon>Novosphingobium</taxon>
    </lineage>
</organism>
<dbReference type="Proteomes" id="UP000605099">
    <property type="component" value="Unassembled WGS sequence"/>
</dbReference>
<keyword evidence="4" id="KW-1185">Reference proteome</keyword>
<comment type="caution">
    <text evidence="3">The sequence shown here is derived from an EMBL/GenBank/DDBJ whole genome shotgun (WGS) entry which is preliminary data.</text>
</comment>